<sequence>MQSREYYLISLRKIIFGDHDVSLSMKGKNAVSF</sequence>
<organism evidence="1">
    <name type="scientific">Rhizophora mucronata</name>
    <name type="common">Asiatic mangrove</name>
    <dbReference type="NCBI Taxonomy" id="61149"/>
    <lineage>
        <taxon>Eukaryota</taxon>
        <taxon>Viridiplantae</taxon>
        <taxon>Streptophyta</taxon>
        <taxon>Embryophyta</taxon>
        <taxon>Tracheophyta</taxon>
        <taxon>Spermatophyta</taxon>
        <taxon>Magnoliopsida</taxon>
        <taxon>eudicotyledons</taxon>
        <taxon>Gunneridae</taxon>
        <taxon>Pentapetalae</taxon>
        <taxon>rosids</taxon>
        <taxon>fabids</taxon>
        <taxon>Malpighiales</taxon>
        <taxon>Rhizophoraceae</taxon>
        <taxon>Rhizophora</taxon>
    </lineage>
</organism>
<accession>A0A2P2NQV5</accession>
<protein>
    <submittedName>
        <fullName evidence="1">Uncharacterized protein</fullName>
    </submittedName>
</protein>
<reference evidence="1" key="1">
    <citation type="submission" date="2018-02" db="EMBL/GenBank/DDBJ databases">
        <title>Rhizophora mucronata_Transcriptome.</title>
        <authorList>
            <person name="Meera S.P."/>
            <person name="Sreeshan A."/>
            <person name="Augustine A."/>
        </authorList>
    </citation>
    <scope>NUCLEOTIDE SEQUENCE</scope>
    <source>
        <tissue evidence="1">Leaf</tissue>
    </source>
</reference>
<dbReference type="EMBL" id="GGEC01064379">
    <property type="protein sequence ID" value="MBX44863.1"/>
    <property type="molecule type" value="Transcribed_RNA"/>
</dbReference>
<evidence type="ECO:0000313" key="1">
    <source>
        <dbReference type="EMBL" id="MBX44863.1"/>
    </source>
</evidence>
<proteinExistence type="predicted"/>
<name>A0A2P2NQV5_RHIMU</name>
<dbReference type="AlphaFoldDB" id="A0A2P2NQV5"/>